<dbReference type="GO" id="GO:0016887">
    <property type="term" value="F:ATP hydrolysis activity"/>
    <property type="evidence" value="ECO:0007669"/>
    <property type="project" value="InterPro"/>
</dbReference>
<protein>
    <submittedName>
        <fullName evidence="10">Oligopeptide/dipeptide ABC transporter ATPase</fullName>
    </submittedName>
</protein>
<dbReference type="Pfam" id="PF00005">
    <property type="entry name" value="ABC_tran"/>
    <property type="match status" value="2"/>
</dbReference>
<gene>
    <name evidence="10" type="ORF">A606_00110</name>
</gene>
<dbReference type="InterPro" id="IPR003439">
    <property type="entry name" value="ABC_transporter-like_ATP-bd"/>
</dbReference>
<dbReference type="Proteomes" id="UP000014809">
    <property type="component" value="Chromosome"/>
</dbReference>
<evidence type="ECO:0000256" key="5">
    <source>
        <dbReference type="ARBA" id="ARBA00022741"/>
    </source>
</evidence>
<sequence>MTTSVHTPVLSVRHLAISFAHPRPAVVDVSFDLHHGELLALVGESGSGKSMTARAVLGLLPPGAQAQGSVLLDGAEILGVDEQTLRHIRGRRIGLIFQEPQSALNPVRTIGWQLAAAVRAHDRSISRRDARATALELLETVEIPDAAARLASYPHQLSGGQRQRVAIALALAGNPEILLADEPTTALDVTVQAGILALLDRLRRERGLSVVLITHDMGVVAEHADRVVVLRLGVVVEEGPVRSIIDAPAEPYTRELIAAVPRLRVGGEEAASEAASEADTVASARGVSVRYPGATVDAVAGVDLAVRAGETLGLVGESGSGKSTLGRILAGISAPTSGEVVSPVPRRTAVIQQDPVAALDPRKTVGWSVAEPLAVHQVGDRATRRARVAELLAAVQLPTDVADRYPHELSGGQRQRIAVARALALDPELLIADEPTSALDVRVQAEVIALLTRLQQESGFAMVLISHDLAVVSGITDRVVVLRQGAVVEQGPTGAVFADPATTYTRELLQAVPQVSAPDSSSVSSSVTSSIFQGVHQ</sequence>
<keyword evidence="7" id="KW-0472">Membrane</keyword>
<accession>S4XDL5</accession>
<dbReference type="PATRIC" id="fig|1200352.3.peg.23"/>
<dbReference type="SUPFAM" id="SSF52540">
    <property type="entry name" value="P-loop containing nucleoside triphosphate hydrolases"/>
    <property type="match status" value="2"/>
</dbReference>
<dbReference type="OrthoDB" id="8036461at2"/>
<dbReference type="PANTHER" id="PTHR43297">
    <property type="entry name" value="OLIGOPEPTIDE TRANSPORT ATP-BINDING PROTEIN APPD"/>
    <property type="match status" value="1"/>
</dbReference>
<dbReference type="PROSITE" id="PS00211">
    <property type="entry name" value="ABC_TRANSPORTER_1"/>
    <property type="match status" value="2"/>
</dbReference>
<dbReference type="InterPro" id="IPR013563">
    <property type="entry name" value="Oligopep_ABC_C"/>
</dbReference>
<dbReference type="GO" id="GO:0015833">
    <property type="term" value="P:peptide transport"/>
    <property type="evidence" value="ECO:0007669"/>
    <property type="project" value="InterPro"/>
</dbReference>
<feature type="domain" description="ABC transporter" evidence="9">
    <location>
        <begin position="10"/>
        <end position="257"/>
    </location>
</feature>
<evidence type="ECO:0000259" key="9">
    <source>
        <dbReference type="PROSITE" id="PS50893"/>
    </source>
</evidence>
<dbReference type="AlphaFoldDB" id="S4XDL5"/>
<dbReference type="NCBIfam" id="NF008453">
    <property type="entry name" value="PRK11308.1"/>
    <property type="match status" value="2"/>
</dbReference>
<comment type="similarity">
    <text evidence="2">Belongs to the ABC transporter superfamily.</text>
</comment>
<evidence type="ECO:0000256" key="6">
    <source>
        <dbReference type="ARBA" id="ARBA00022840"/>
    </source>
</evidence>
<dbReference type="InterPro" id="IPR003593">
    <property type="entry name" value="AAA+_ATPase"/>
</dbReference>
<organism evidence="10 11">
    <name type="scientific">Corynebacterium terpenotabidum Y-11</name>
    <dbReference type="NCBI Taxonomy" id="1200352"/>
    <lineage>
        <taxon>Bacteria</taxon>
        <taxon>Bacillati</taxon>
        <taxon>Actinomycetota</taxon>
        <taxon>Actinomycetes</taxon>
        <taxon>Mycobacteriales</taxon>
        <taxon>Corynebacteriaceae</taxon>
        <taxon>Corynebacterium</taxon>
    </lineage>
</organism>
<evidence type="ECO:0000256" key="4">
    <source>
        <dbReference type="ARBA" id="ARBA00022475"/>
    </source>
</evidence>
<dbReference type="SMART" id="SM00382">
    <property type="entry name" value="AAA"/>
    <property type="match status" value="2"/>
</dbReference>
<name>S4XDL5_9CORY</name>
<evidence type="ECO:0000256" key="1">
    <source>
        <dbReference type="ARBA" id="ARBA00004202"/>
    </source>
</evidence>
<evidence type="ECO:0000256" key="8">
    <source>
        <dbReference type="SAM" id="MobiDB-lite"/>
    </source>
</evidence>
<evidence type="ECO:0000256" key="3">
    <source>
        <dbReference type="ARBA" id="ARBA00022448"/>
    </source>
</evidence>
<dbReference type="GO" id="GO:0005886">
    <property type="term" value="C:plasma membrane"/>
    <property type="evidence" value="ECO:0007669"/>
    <property type="project" value="UniProtKB-SubCell"/>
</dbReference>
<dbReference type="CDD" id="cd03257">
    <property type="entry name" value="ABC_NikE_OppD_transporters"/>
    <property type="match status" value="2"/>
</dbReference>
<dbReference type="EMBL" id="CP003696">
    <property type="protein sequence ID" value="AGP29680.1"/>
    <property type="molecule type" value="Genomic_DNA"/>
</dbReference>
<dbReference type="HOGENOM" id="CLU_000604_86_2_11"/>
<evidence type="ECO:0000313" key="11">
    <source>
        <dbReference type="Proteomes" id="UP000014809"/>
    </source>
</evidence>
<dbReference type="PROSITE" id="PS50893">
    <property type="entry name" value="ABC_TRANSPORTER_2"/>
    <property type="match status" value="2"/>
</dbReference>
<dbReference type="RefSeq" id="WP_020440045.1">
    <property type="nucleotide sequence ID" value="NC_021663.1"/>
</dbReference>
<dbReference type="GO" id="GO:0005524">
    <property type="term" value="F:ATP binding"/>
    <property type="evidence" value="ECO:0007669"/>
    <property type="project" value="UniProtKB-KW"/>
</dbReference>
<keyword evidence="5" id="KW-0547">Nucleotide-binding</keyword>
<dbReference type="PANTHER" id="PTHR43297:SF2">
    <property type="entry name" value="DIPEPTIDE TRANSPORT ATP-BINDING PROTEIN DPPD"/>
    <property type="match status" value="1"/>
</dbReference>
<feature type="region of interest" description="Disordered" evidence="8">
    <location>
        <begin position="517"/>
        <end position="537"/>
    </location>
</feature>
<evidence type="ECO:0000256" key="2">
    <source>
        <dbReference type="ARBA" id="ARBA00005417"/>
    </source>
</evidence>
<dbReference type="InterPro" id="IPR050388">
    <property type="entry name" value="ABC_Ni/Peptide_Import"/>
</dbReference>
<feature type="compositionally biased region" description="Low complexity" evidence="8">
    <location>
        <begin position="520"/>
        <end position="530"/>
    </location>
</feature>
<keyword evidence="4" id="KW-1003">Cell membrane</keyword>
<reference evidence="10 11" key="1">
    <citation type="submission" date="2012-06" db="EMBL/GenBank/DDBJ databases">
        <title>Complete genome sequence of Corynebacterium terpenotabidum Y-11 (=DSM 44721).</title>
        <authorList>
            <person name="Ruckert C."/>
            <person name="Albersmeier A."/>
            <person name="Al-Dilaimi A."/>
            <person name="Szczepanowski R."/>
            <person name="Kalinowski J."/>
        </authorList>
    </citation>
    <scope>NUCLEOTIDE SEQUENCE [LARGE SCALE GENOMIC DNA]</scope>
    <source>
        <strain evidence="10 11">Y-11</strain>
    </source>
</reference>
<evidence type="ECO:0000256" key="7">
    <source>
        <dbReference type="ARBA" id="ARBA00023136"/>
    </source>
</evidence>
<evidence type="ECO:0000313" key="10">
    <source>
        <dbReference type="EMBL" id="AGP29680.1"/>
    </source>
</evidence>
<comment type="subcellular location">
    <subcellularLocation>
        <location evidence="1">Cell membrane</location>
        <topology evidence="1">Peripheral membrane protein</topology>
    </subcellularLocation>
</comment>
<dbReference type="eggNOG" id="COG4172">
    <property type="taxonomic scope" value="Bacteria"/>
</dbReference>
<keyword evidence="6" id="KW-0067">ATP-binding</keyword>
<feature type="domain" description="ABC transporter" evidence="9">
    <location>
        <begin position="284"/>
        <end position="509"/>
    </location>
</feature>
<keyword evidence="11" id="KW-1185">Reference proteome</keyword>
<dbReference type="STRING" id="1200352.A606_00110"/>
<dbReference type="FunFam" id="3.40.50.300:FF:000016">
    <property type="entry name" value="Oligopeptide ABC transporter ATP-binding component"/>
    <property type="match status" value="1"/>
</dbReference>
<dbReference type="InterPro" id="IPR027417">
    <property type="entry name" value="P-loop_NTPase"/>
</dbReference>
<dbReference type="Gene3D" id="3.40.50.300">
    <property type="entry name" value="P-loop containing nucleotide triphosphate hydrolases"/>
    <property type="match status" value="2"/>
</dbReference>
<proteinExistence type="inferred from homology"/>
<keyword evidence="3" id="KW-0813">Transport</keyword>
<dbReference type="Pfam" id="PF08352">
    <property type="entry name" value="oligo_HPY"/>
    <property type="match status" value="2"/>
</dbReference>
<dbReference type="InterPro" id="IPR017871">
    <property type="entry name" value="ABC_transporter-like_CS"/>
</dbReference>
<dbReference type="KEGG" id="cter:A606_00110"/>